<evidence type="ECO:0000259" key="3">
    <source>
        <dbReference type="Pfam" id="PF01408"/>
    </source>
</evidence>
<comment type="caution">
    <text evidence="5">The sequence shown here is derived from an EMBL/GenBank/DDBJ whole genome shotgun (WGS) entry which is preliminary data.</text>
</comment>
<proteinExistence type="inferred from homology"/>
<keyword evidence="6" id="KW-1185">Reference proteome</keyword>
<dbReference type="EMBL" id="RCNT01000006">
    <property type="protein sequence ID" value="RMA41894.1"/>
    <property type="molecule type" value="Genomic_DNA"/>
</dbReference>
<feature type="domain" description="Gfo/Idh/MocA-like oxidoreductase N-terminal" evidence="3">
    <location>
        <begin position="2"/>
        <end position="121"/>
    </location>
</feature>
<dbReference type="OrthoDB" id="9815825at2"/>
<dbReference type="Pfam" id="PF22725">
    <property type="entry name" value="GFO_IDH_MocA_C3"/>
    <property type="match status" value="1"/>
</dbReference>
<sequence>MKWGLIGASTIAAERMIEAFRAVSGGGAVTHVLSSSPERAESYAAEHGIAHGVSDLEALLVGDIDAVYISTTNEKHFSQAMAAIAAGKHVLCEKPLAMTVADAVTMVRAAEKAGLVFATNHHLRNAGSHLAIREAVRDGRVGDVLSVRVFHAVYLPPHLQGWRLDKPEAGGGVIADIVVHDADTVRFHLGEDPVDVVAMASSAGMGKGVEDSAMSVWSMPSGAMVQTHESFTHRFARSGFQIHGTRGSIVATDVMTQGAVGEIVLTTETGAEVLPYDTHDLYWRSVGLFCDAVAGQGRPAADGVDGVKSLAVAAAVAKAAETGRRVAVDYGGI</sequence>
<organism evidence="5 6">
    <name type="scientific">Rhodophyticola porphyridii</name>
    <dbReference type="NCBI Taxonomy" id="1852017"/>
    <lineage>
        <taxon>Bacteria</taxon>
        <taxon>Pseudomonadati</taxon>
        <taxon>Pseudomonadota</taxon>
        <taxon>Alphaproteobacteria</taxon>
        <taxon>Rhodobacterales</taxon>
        <taxon>Roseobacteraceae</taxon>
        <taxon>Rhodophyticola</taxon>
    </lineage>
</organism>
<feature type="domain" description="GFO/IDH/MocA-like oxidoreductase" evidence="4">
    <location>
        <begin position="130"/>
        <end position="250"/>
    </location>
</feature>
<dbReference type="GO" id="GO:0000166">
    <property type="term" value="F:nucleotide binding"/>
    <property type="evidence" value="ECO:0007669"/>
    <property type="project" value="InterPro"/>
</dbReference>
<dbReference type="RefSeq" id="WP_121898607.1">
    <property type="nucleotide sequence ID" value="NZ_RCNT01000006.1"/>
</dbReference>
<evidence type="ECO:0000313" key="6">
    <source>
        <dbReference type="Proteomes" id="UP000281343"/>
    </source>
</evidence>
<keyword evidence="2" id="KW-0560">Oxidoreductase</keyword>
<dbReference type="SUPFAM" id="SSF55347">
    <property type="entry name" value="Glyceraldehyde-3-phosphate dehydrogenase-like, C-terminal domain"/>
    <property type="match status" value="1"/>
</dbReference>
<dbReference type="SUPFAM" id="SSF51735">
    <property type="entry name" value="NAD(P)-binding Rossmann-fold domains"/>
    <property type="match status" value="1"/>
</dbReference>
<dbReference type="InterPro" id="IPR051317">
    <property type="entry name" value="Gfo/Idh/MocA_oxidoreduct"/>
</dbReference>
<dbReference type="Gene3D" id="3.40.50.720">
    <property type="entry name" value="NAD(P)-binding Rossmann-like Domain"/>
    <property type="match status" value="1"/>
</dbReference>
<dbReference type="InterPro" id="IPR000683">
    <property type="entry name" value="Gfo/Idh/MocA-like_OxRdtase_N"/>
</dbReference>
<protein>
    <submittedName>
        <fullName evidence="5">Gfo/Idh/MocA family oxidoreductase</fullName>
    </submittedName>
</protein>
<dbReference type="PANTHER" id="PTHR43708">
    <property type="entry name" value="CONSERVED EXPRESSED OXIDOREDUCTASE (EUROFUNG)"/>
    <property type="match status" value="1"/>
</dbReference>
<name>A0A3L9XZB9_9RHOB</name>
<evidence type="ECO:0000256" key="2">
    <source>
        <dbReference type="ARBA" id="ARBA00023002"/>
    </source>
</evidence>
<gene>
    <name evidence="5" type="ORF">D9R08_13345</name>
</gene>
<evidence type="ECO:0000313" key="5">
    <source>
        <dbReference type="EMBL" id="RMA41894.1"/>
    </source>
</evidence>
<dbReference type="PANTHER" id="PTHR43708:SF5">
    <property type="entry name" value="CONSERVED EXPRESSED OXIDOREDUCTASE (EUROFUNG)-RELATED"/>
    <property type="match status" value="1"/>
</dbReference>
<evidence type="ECO:0000259" key="4">
    <source>
        <dbReference type="Pfam" id="PF22725"/>
    </source>
</evidence>
<dbReference type="Proteomes" id="UP000281343">
    <property type="component" value="Unassembled WGS sequence"/>
</dbReference>
<dbReference type="GO" id="GO:0016491">
    <property type="term" value="F:oxidoreductase activity"/>
    <property type="evidence" value="ECO:0007669"/>
    <property type="project" value="UniProtKB-KW"/>
</dbReference>
<accession>A0A3L9XZB9</accession>
<reference evidence="5 6" key="1">
    <citation type="submission" date="2018-10" db="EMBL/GenBank/DDBJ databases">
        <authorList>
            <person name="Jung H.S."/>
            <person name="Jeon C.O."/>
        </authorList>
    </citation>
    <scope>NUCLEOTIDE SEQUENCE [LARGE SCALE GENOMIC DNA]</scope>
    <source>
        <strain evidence="5 6">MA-7-27</strain>
    </source>
</reference>
<dbReference type="AlphaFoldDB" id="A0A3L9XZB9"/>
<dbReference type="InterPro" id="IPR055170">
    <property type="entry name" value="GFO_IDH_MocA-like_dom"/>
</dbReference>
<comment type="similarity">
    <text evidence="1">Belongs to the Gfo/Idh/MocA family.</text>
</comment>
<dbReference type="Pfam" id="PF01408">
    <property type="entry name" value="GFO_IDH_MocA"/>
    <property type="match status" value="1"/>
</dbReference>
<evidence type="ECO:0000256" key="1">
    <source>
        <dbReference type="ARBA" id="ARBA00010928"/>
    </source>
</evidence>
<dbReference type="Gene3D" id="3.30.360.10">
    <property type="entry name" value="Dihydrodipicolinate Reductase, domain 2"/>
    <property type="match status" value="1"/>
</dbReference>
<dbReference type="InterPro" id="IPR036291">
    <property type="entry name" value="NAD(P)-bd_dom_sf"/>
</dbReference>